<feature type="region of interest" description="Disordered" evidence="5">
    <location>
        <begin position="530"/>
        <end position="551"/>
    </location>
</feature>
<feature type="transmembrane region" description="Helical" evidence="6">
    <location>
        <begin position="303"/>
        <end position="325"/>
    </location>
</feature>
<keyword evidence="7" id="KW-0732">Signal</keyword>
<keyword evidence="11" id="KW-1185">Reference proteome</keyword>
<feature type="transmembrane region" description="Helical" evidence="6">
    <location>
        <begin position="278"/>
        <end position="296"/>
    </location>
</feature>
<dbReference type="OMA" id="VCTWYLQ"/>
<dbReference type="PANTHER" id="PTHR15937">
    <property type="entry name" value="TRANSMEMBRANE 7 SUPERFAMILY MEMBER 3"/>
    <property type="match status" value="1"/>
</dbReference>
<feature type="transmembrane region" description="Helical" evidence="6">
    <location>
        <begin position="390"/>
        <end position="413"/>
    </location>
</feature>
<dbReference type="EnsemblMetazoa" id="CapteT222510">
    <property type="protein sequence ID" value="CapteP222510"/>
    <property type="gene ID" value="CapteG222510"/>
</dbReference>
<feature type="domain" description="TM7S3/TM198-like" evidence="8">
    <location>
        <begin position="282"/>
        <end position="487"/>
    </location>
</feature>
<keyword evidence="4 6" id="KW-0472">Membrane</keyword>
<reference evidence="11" key="1">
    <citation type="submission" date="2012-12" db="EMBL/GenBank/DDBJ databases">
        <authorList>
            <person name="Hellsten U."/>
            <person name="Grimwood J."/>
            <person name="Chapman J.A."/>
            <person name="Shapiro H."/>
            <person name="Aerts A."/>
            <person name="Otillar R.P."/>
            <person name="Terry A.Y."/>
            <person name="Boore J.L."/>
            <person name="Simakov O."/>
            <person name="Marletaz F."/>
            <person name="Cho S.-J."/>
            <person name="Edsinger-Gonzales E."/>
            <person name="Havlak P."/>
            <person name="Kuo D.-H."/>
            <person name="Larsson T."/>
            <person name="Lv J."/>
            <person name="Arendt D."/>
            <person name="Savage R."/>
            <person name="Osoegawa K."/>
            <person name="de Jong P."/>
            <person name="Lindberg D.R."/>
            <person name="Seaver E.C."/>
            <person name="Weisblat D.A."/>
            <person name="Putnam N.H."/>
            <person name="Grigoriev I.V."/>
            <person name="Rokhsar D.S."/>
        </authorList>
    </citation>
    <scope>NUCLEOTIDE SEQUENCE</scope>
    <source>
        <strain evidence="11">I ESC-2004</strain>
    </source>
</reference>
<proteinExistence type="predicted"/>
<feature type="signal peptide" evidence="7">
    <location>
        <begin position="1"/>
        <end position="22"/>
    </location>
</feature>
<organism evidence="9">
    <name type="scientific">Capitella teleta</name>
    <name type="common">Polychaete worm</name>
    <dbReference type="NCBI Taxonomy" id="283909"/>
    <lineage>
        <taxon>Eukaryota</taxon>
        <taxon>Metazoa</taxon>
        <taxon>Spiralia</taxon>
        <taxon>Lophotrochozoa</taxon>
        <taxon>Annelida</taxon>
        <taxon>Polychaeta</taxon>
        <taxon>Sedentaria</taxon>
        <taxon>Scolecida</taxon>
        <taxon>Capitellidae</taxon>
        <taxon>Capitella</taxon>
    </lineage>
</organism>
<feature type="transmembrane region" description="Helical" evidence="6">
    <location>
        <begin position="425"/>
        <end position="444"/>
    </location>
</feature>
<dbReference type="HOGENOM" id="CLU_029739_0_0_1"/>
<dbReference type="EMBL" id="KB297123">
    <property type="protein sequence ID" value="ELU10946.1"/>
    <property type="molecule type" value="Genomic_DNA"/>
</dbReference>
<dbReference type="InterPro" id="IPR042502">
    <property type="entry name" value="TM7SF3"/>
</dbReference>
<evidence type="ECO:0000256" key="4">
    <source>
        <dbReference type="ARBA" id="ARBA00023136"/>
    </source>
</evidence>
<evidence type="ECO:0000259" key="8">
    <source>
        <dbReference type="Pfam" id="PF13886"/>
    </source>
</evidence>
<evidence type="ECO:0000313" key="9">
    <source>
        <dbReference type="EMBL" id="ELU10946.1"/>
    </source>
</evidence>
<comment type="subcellular location">
    <subcellularLocation>
        <location evidence="1">Membrane</location>
        <topology evidence="1">Multi-pass membrane protein</topology>
    </subcellularLocation>
</comment>
<dbReference type="GO" id="GO:0043069">
    <property type="term" value="P:negative regulation of programmed cell death"/>
    <property type="evidence" value="ECO:0007669"/>
    <property type="project" value="TreeGrafter"/>
</dbReference>
<dbReference type="PANTHER" id="PTHR15937:SF3">
    <property type="entry name" value="TRANSMEMBRANE 7 SUPERFAMILY MEMBER 3"/>
    <property type="match status" value="1"/>
</dbReference>
<feature type="transmembrane region" description="Helical" evidence="6">
    <location>
        <begin position="464"/>
        <end position="485"/>
    </location>
</feature>
<reference evidence="9 11" key="2">
    <citation type="journal article" date="2013" name="Nature">
        <title>Insights into bilaterian evolution from three spiralian genomes.</title>
        <authorList>
            <person name="Simakov O."/>
            <person name="Marletaz F."/>
            <person name="Cho S.J."/>
            <person name="Edsinger-Gonzales E."/>
            <person name="Havlak P."/>
            <person name="Hellsten U."/>
            <person name="Kuo D.H."/>
            <person name="Larsson T."/>
            <person name="Lv J."/>
            <person name="Arendt D."/>
            <person name="Savage R."/>
            <person name="Osoegawa K."/>
            <person name="de Jong P."/>
            <person name="Grimwood J."/>
            <person name="Chapman J.A."/>
            <person name="Shapiro H."/>
            <person name="Aerts A."/>
            <person name="Otillar R.P."/>
            <person name="Terry A.Y."/>
            <person name="Boore J.L."/>
            <person name="Grigoriev I.V."/>
            <person name="Lindberg D.R."/>
            <person name="Seaver E.C."/>
            <person name="Weisblat D.A."/>
            <person name="Putnam N.H."/>
            <person name="Rokhsar D.S."/>
        </authorList>
    </citation>
    <scope>NUCLEOTIDE SEQUENCE</scope>
    <source>
        <strain evidence="9 11">I ESC-2004</strain>
    </source>
</reference>
<feature type="transmembrane region" description="Helical" evidence="6">
    <location>
        <begin position="331"/>
        <end position="352"/>
    </location>
</feature>
<dbReference type="EMBL" id="AMQN01005902">
    <property type="status" value="NOT_ANNOTATED_CDS"/>
    <property type="molecule type" value="Genomic_DNA"/>
</dbReference>
<dbReference type="Pfam" id="PF13886">
    <property type="entry name" value="TM7S3_TM198"/>
    <property type="match status" value="1"/>
</dbReference>
<dbReference type="Proteomes" id="UP000014760">
    <property type="component" value="Unassembled WGS sequence"/>
</dbReference>
<dbReference type="InterPro" id="IPR025256">
    <property type="entry name" value="TM7S3/TM198-like_dom"/>
</dbReference>
<protein>
    <recommendedName>
        <fullName evidence="8">TM7S3/TM198-like domain-containing protein</fullName>
    </recommendedName>
</protein>
<keyword evidence="3 6" id="KW-1133">Transmembrane helix</keyword>
<gene>
    <name evidence="9" type="ORF">CAPTEDRAFT_222510</name>
</gene>
<evidence type="ECO:0000256" key="3">
    <source>
        <dbReference type="ARBA" id="ARBA00022989"/>
    </source>
</evidence>
<dbReference type="GO" id="GO:0005886">
    <property type="term" value="C:plasma membrane"/>
    <property type="evidence" value="ECO:0007669"/>
    <property type="project" value="TreeGrafter"/>
</dbReference>
<evidence type="ECO:0000256" key="1">
    <source>
        <dbReference type="ARBA" id="ARBA00004141"/>
    </source>
</evidence>
<sequence>MQWKGLLSVFILLFLVNRVALGAVSYDLTADHPRSILVGPGPATVLRLTGIPSNATHLIIQSHSQWKNFTLSETAENSIQGSHVGLLTLLRVGQGSAVWNIRSASPDPAFAVVMVSVYSKQYPLPGACNMEFVLENDPNIHLTSMTQAFKVQYAEANIGISKRESIPSCGIEISQKRLSYELYEMWMYEGDLSSQHFNRSLQKMLRPLDIRKNGIKVSEVKYHDGQTLKMFAANPGQGVIYNVIVKYQLSQDHVTEAAYVPVVTYSCDDGCSKPVGEYIYFVVLGIVGCVLCFGGHRFFEFELFVFGALAFHIISLSCIGNLTSLSFTESLLVAWVPGIGGGIFWLLIWACFGVAVISALLPAFVCGYVFASIVFNFTPFGSMPWWESDFNYSIAFCCVILIVPVLLLAFLNFMSLLCCAIVGSYHAILLLDVLLGGSLHQVYLDTFRKSVIPGFVQVNDSVPFQFTDLILCICWGALTMFGVILQYNLMRNRPSFPQSPLLCMRKTPRSTNVLINEEPNENTSLLRSTSALLTDEQPPPRSSREHCSSGC</sequence>
<feature type="transmembrane region" description="Helical" evidence="6">
    <location>
        <begin position="359"/>
        <end position="378"/>
    </location>
</feature>
<evidence type="ECO:0000256" key="6">
    <source>
        <dbReference type="SAM" id="Phobius"/>
    </source>
</evidence>
<accession>R7V3N0</accession>
<feature type="compositionally biased region" description="Basic and acidic residues" evidence="5">
    <location>
        <begin position="542"/>
        <end position="551"/>
    </location>
</feature>
<evidence type="ECO:0000256" key="2">
    <source>
        <dbReference type="ARBA" id="ARBA00022692"/>
    </source>
</evidence>
<dbReference type="AlphaFoldDB" id="R7V3N0"/>
<evidence type="ECO:0000256" key="5">
    <source>
        <dbReference type="SAM" id="MobiDB-lite"/>
    </source>
</evidence>
<dbReference type="Pfam" id="PF25992">
    <property type="entry name" value="Ig_TM7SF3_N"/>
    <property type="match status" value="1"/>
</dbReference>
<evidence type="ECO:0000313" key="10">
    <source>
        <dbReference type="EnsemblMetazoa" id="CapteP222510"/>
    </source>
</evidence>
<reference evidence="10" key="3">
    <citation type="submission" date="2015-06" db="UniProtKB">
        <authorList>
            <consortium name="EnsemblMetazoa"/>
        </authorList>
    </citation>
    <scope>IDENTIFICATION</scope>
</reference>
<feature type="chain" id="PRO_5008788680" description="TM7S3/TM198-like domain-containing protein" evidence="7">
    <location>
        <begin position="23"/>
        <end position="551"/>
    </location>
</feature>
<name>R7V3N0_CAPTE</name>
<evidence type="ECO:0000256" key="7">
    <source>
        <dbReference type="SAM" id="SignalP"/>
    </source>
</evidence>
<dbReference type="OrthoDB" id="5967337at2759"/>
<keyword evidence="2 6" id="KW-0812">Transmembrane</keyword>
<evidence type="ECO:0000313" key="11">
    <source>
        <dbReference type="Proteomes" id="UP000014760"/>
    </source>
</evidence>
<dbReference type="STRING" id="283909.R7V3N0"/>